<sequence length="149" mass="17476">PLMKQKMLQHKSGEFREMMERRLKDGPAAKMKEFIESLNLSEEQITEIKKTLLDFQKDTLELRNRMQIGELEVKALLLEPQTELVKIRAKLQEIADLQVELKVKTIEKYLEVKDLLTPEQQAKLPLGVPFQIFALEKMGMGRMIKSYCW</sequence>
<dbReference type="Gene3D" id="1.20.120.1490">
    <property type="match status" value="1"/>
</dbReference>
<dbReference type="Pfam" id="PF13801">
    <property type="entry name" value="Metal_resist"/>
    <property type="match status" value="1"/>
</dbReference>
<evidence type="ECO:0008006" key="2">
    <source>
        <dbReference type="Google" id="ProtNLM"/>
    </source>
</evidence>
<protein>
    <recommendedName>
        <fullName evidence="2">Periplasmic heavy metal sensor</fullName>
    </recommendedName>
</protein>
<dbReference type="InterPro" id="IPR025961">
    <property type="entry name" value="Metal_resist"/>
</dbReference>
<reference evidence="1" key="1">
    <citation type="journal article" date="2014" name="Front. Microbiol.">
        <title>High frequency of phylogenetically diverse reductive dehalogenase-homologous genes in deep subseafloor sedimentary metagenomes.</title>
        <authorList>
            <person name="Kawai M."/>
            <person name="Futagami T."/>
            <person name="Toyoda A."/>
            <person name="Takaki Y."/>
            <person name="Nishi S."/>
            <person name="Hori S."/>
            <person name="Arai W."/>
            <person name="Tsubouchi T."/>
            <person name="Morono Y."/>
            <person name="Uchiyama I."/>
            <person name="Ito T."/>
            <person name="Fujiyama A."/>
            <person name="Inagaki F."/>
            <person name="Takami H."/>
        </authorList>
    </citation>
    <scope>NUCLEOTIDE SEQUENCE</scope>
    <source>
        <strain evidence="1">Expedition CK06-06</strain>
    </source>
</reference>
<accession>X1K8C6</accession>
<evidence type="ECO:0000313" key="1">
    <source>
        <dbReference type="EMBL" id="GAI03287.1"/>
    </source>
</evidence>
<proteinExistence type="predicted"/>
<dbReference type="EMBL" id="BARV01007058">
    <property type="protein sequence ID" value="GAI03287.1"/>
    <property type="molecule type" value="Genomic_DNA"/>
</dbReference>
<comment type="caution">
    <text evidence="1">The sequence shown here is derived from an EMBL/GenBank/DDBJ whole genome shotgun (WGS) entry which is preliminary data.</text>
</comment>
<feature type="non-terminal residue" evidence="1">
    <location>
        <position position="1"/>
    </location>
</feature>
<organism evidence="1">
    <name type="scientific">marine sediment metagenome</name>
    <dbReference type="NCBI Taxonomy" id="412755"/>
    <lineage>
        <taxon>unclassified sequences</taxon>
        <taxon>metagenomes</taxon>
        <taxon>ecological metagenomes</taxon>
    </lineage>
</organism>
<name>X1K8C6_9ZZZZ</name>
<gene>
    <name evidence="1" type="ORF">S06H3_14431</name>
</gene>
<dbReference type="AlphaFoldDB" id="X1K8C6"/>